<evidence type="ECO:0000313" key="2">
    <source>
        <dbReference type="Proteomes" id="UP000324222"/>
    </source>
</evidence>
<dbReference type="EMBL" id="VSRR010000107">
    <property type="protein sequence ID" value="MPC10240.1"/>
    <property type="molecule type" value="Genomic_DNA"/>
</dbReference>
<proteinExistence type="predicted"/>
<protein>
    <submittedName>
        <fullName evidence="1">Uncharacterized protein</fullName>
    </submittedName>
</protein>
<comment type="caution">
    <text evidence="1">The sequence shown here is derived from an EMBL/GenBank/DDBJ whole genome shotgun (WGS) entry which is preliminary data.</text>
</comment>
<keyword evidence="2" id="KW-1185">Reference proteome</keyword>
<dbReference type="Proteomes" id="UP000324222">
    <property type="component" value="Unassembled WGS sequence"/>
</dbReference>
<gene>
    <name evidence="1" type="ORF">E2C01_002872</name>
</gene>
<dbReference type="AlphaFoldDB" id="A0A5B7CLE9"/>
<organism evidence="1 2">
    <name type="scientific">Portunus trituberculatus</name>
    <name type="common">Swimming crab</name>
    <name type="synonym">Neptunus trituberculatus</name>
    <dbReference type="NCBI Taxonomy" id="210409"/>
    <lineage>
        <taxon>Eukaryota</taxon>
        <taxon>Metazoa</taxon>
        <taxon>Ecdysozoa</taxon>
        <taxon>Arthropoda</taxon>
        <taxon>Crustacea</taxon>
        <taxon>Multicrustacea</taxon>
        <taxon>Malacostraca</taxon>
        <taxon>Eumalacostraca</taxon>
        <taxon>Eucarida</taxon>
        <taxon>Decapoda</taxon>
        <taxon>Pleocyemata</taxon>
        <taxon>Brachyura</taxon>
        <taxon>Eubrachyura</taxon>
        <taxon>Portunoidea</taxon>
        <taxon>Portunidae</taxon>
        <taxon>Portuninae</taxon>
        <taxon>Portunus</taxon>
    </lineage>
</organism>
<sequence>MAAVYKKGQLGQQRRIKKGLQSTIPFARLCTPATSPSLSPLSFCVYTPPYVYTLCTCLMYPTRSPVTVDVQGVRCGKV</sequence>
<accession>A0A5B7CLE9</accession>
<evidence type="ECO:0000313" key="1">
    <source>
        <dbReference type="EMBL" id="MPC10240.1"/>
    </source>
</evidence>
<name>A0A5B7CLE9_PORTR</name>
<reference evidence="1 2" key="1">
    <citation type="submission" date="2019-05" db="EMBL/GenBank/DDBJ databases">
        <title>Another draft genome of Portunus trituberculatus and its Hox gene families provides insights of decapod evolution.</title>
        <authorList>
            <person name="Jeong J.-H."/>
            <person name="Song I."/>
            <person name="Kim S."/>
            <person name="Choi T."/>
            <person name="Kim D."/>
            <person name="Ryu S."/>
            <person name="Kim W."/>
        </authorList>
    </citation>
    <scope>NUCLEOTIDE SEQUENCE [LARGE SCALE GENOMIC DNA]</scope>
    <source>
        <tissue evidence="1">Muscle</tissue>
    </source>
</reference>